<protein>
    <submittedName>
        <fullName evidence="2">Regulatory protein-modification, helix-turn-helix, transcriptional regulato, DNA</fullName>
    </submittedName>
</protein>
<proteinExistence type="predicted"/>
<sequence>MEMWKQEYERERGESMPKLKPSMQEERNRIVRACIAGNKERLAIDDAALAVKVGVTKKTIQNKYHRPETYSLDEMQKIATVLKFTPLQAASVLLGRELTSKEIKEFILL</sequence>
<accession>A0A8S5MS20</accession>
<organism evidence="2">
    <name type="scientific">Myoviridae sp. ctGjZ5</name>
    <dbReference type="NCBI Taxonomy" id="2826634"/>
    <lineage>
        <taxon>Viruses</taxon>
        <taxon>Duplodnaviria</taxon>
        <taxon>Heunggongvirae</taxon>
        <taxon>Uroviricota</taxon>
        <taxon>Caudoviricetes</taxon>
    </lineage>
</organism>
<feature type="region of interest" description="Disordered" evidence="1">
    <location>
        <begin position="1"/>
        <end position="24"/>
    </location>
</feature>
<evidence type="ECO:0000313" key="2">
    <source>
        <dbReference type="EMBL" id="DAD85121.1"/>
    </source>
</evidence>
<name>A0A8S5MS20_9CAUD</name>
<evidence type="ECO:0000256" key="1">
    <source>
        <dbReference type="SAM" id="MobiDB-lite"/>
    </source>
</evidence>
<reference evidence="2" key="1">
    <citation type="journal article" date="2021" name="Proc. Natl. Acad. Sci. U.S.A.">
        <title>A Catalog of Tens of Thousands of Viruses from Human Metagenomes Reveals Hidden Associations with Chronic Diseases.</title>
        <authorList>
            <person name="Tisza M.J."/>
            <person name="Buck C.B."/>
        </authorList>
    </citation>
    <scope>NUCLEOTIDE SEQUENCE</scope>
    <source>
        <strain evidence="2">CtGjZ5</strain>
    </source>
</reference>
<dbReference type="EMBL" id="BK014974">
    <property type="protein sequence ID" value="DAD85121.1"/>
    <property type="molecule type" value="Genomic_DNA"/>
</dbReference>